<feature type="compositionally biased region" description="Basic and acidic residues" evidence="1">
    <location>
        <begin position="156"/>
        <end position="168"/>
    </location>
</feature>
<accession>A0A1B7ME21</accession>
<dbReference type="AlphaFoldDB" id="A0A1B7ME21"/>
<reference evidence="2 3" key="1">
    <citation type="submission" date="2016-06" db="EMBL/GenBank/DDBJ databases">
        <title>Comparative genomics of the ectomycorrhizal sister species Rhizopogon vinicolor and Rhizopogon vesiculosus (Basidiomycota: Boletales) reveals a divergence of the mating type B locus.</title>
        <authorList>
            <consortium name="DOE Joint Genome Institute"/>
            <person name="Mujic A.B."/>
            <person name="Kuo A."/>
            <person name="Tritt A."/>
            <person name="Lipzen A."/>
            <person name="Chen C."/>
            <person name="Johnson J."/>
            <person name="Sharma A."/>
            <person name="Barry K."/>
            <person name="Grigoriev I.V."/>
            <person name="Spatafora J.W."/>
        </authorList>
    </citation>
    <scope>NUCLEOTIDE SEQUENCE [LARGE SCALE GENOMIC DNA]</scope>
    <source>
        <strain evidence="2 3">AM-OR11-026</strain>
    </source>
</reference>
<feature type="non-terminal residue" evidence="2">
    <location>
        <position position="1"/>
    </location>
</feature>
<dbReference type="EMBL" id="KV449841">
    <property type="protein sequence ID" value="OAX30863.1"/>
    <property type="molecule type" value="Genomic_DNA"/>
</dbReference>
<organism evidence="2 3">
    <name type="scientific">Rhizopogon vinicolor AM-OR11-026</name>
    <dbReference type="NCBI Taxonomy" id="1314800"/>
    <lineage>
        <taxon>Eukaryota</taxon>
        <taxon>Fungi</taxon>
        <taxon>Dikarya</taxon>
        <taxon>Basidiomycota</taxon>
        <taxon>Agaricomycotina</taxon>
        <taxon>Agaricomycetes</taxon>
        <taxon>Agaricomycetidae</taxon>
        <taxon>Boletales</taxon>
        <taxon>Suillineae</taxon>
        <taxon>Rhizopogonaceae</taxon>
        <taxon>Rhizopogon</taxon>
    </lineage>
</organism>
<feature type="compositionally biased region" description="Basic and acidic residues" evidence="1">
    <location>
        <begin position="197"/>
        <end position="207"/>
    </location>
</feature>
<proteinExistence type="predicted"/>
<dbReference type="Proteomes" id="UP000092154">
    <property type="component" value="Unassembled WGS sequence"/>
</dbReference>
<evidence type="ECO:0000313" key="2">
    <source>
        <dbReference type="EMBL" id="OAX30863.1"/>
    </source>
</evidence>
<gene>
    <name evidence="2" type="ORF">K503DRAFT_788194</name>
</gene>
<feature type="non-terminal residue" evidence="2">
    <location>
        <position position="355"/>
    </location>
</feature>
<evidence type="ECO:0000256" key="1">
    <source>
        <dbReference type="SAM" id="MobiDB-lite"/>
    </source>
</evidence>
<dbReference type="STRING" id="1314800.A0A1B7ME21"/>
<keyword evidence="3" id="KW-1185">Reference proteome</keyword>
<feature type="region of interest" description="Disordered" evidence="1">
    <location>
        <begin position="115"/>
        <end position="207"/>
    </location>
</feature>
<dbReference type="InParanoid" id="A0A1B7ME21"/>
<evidence type="ECO:0000313" key="3">
    <source>
        <dbReference type="Proteomes" id="UP000092154"/>
    </source>
</evidence>
<dbReference type="OrthoDB" id="3205788at2759"/>
<name>A0A1B7ME21_9AGAM</name>
<feature type="compositionally biased region" description="Basic and acidic residues" evidence="1">
    <location>
        <begin position="118"/>
        <end position="129"/>
    </location>
</feature>
<protein>
    <submittedName>
        <fullName evidence="2">Uncharacterized protein</fullName>
    </submittedName>
</protein>
<sequence length="355" mass="40412">TYDGSPDSRSFHQFLTEGTAYVKDGWVEPRRRVFILAHYLKGRAREFYTREVSGDPYHWRLKGFFTELFNYCFPINFWMKHIQTELWKKELNPESSSFQDVKIAAEIIEIAHSVPTGGRDRCSKDKALKGDTTAGETQKTQKEDALGQSNRHDRRRGNDRSRQRDGPSKQEGTSKNAESSKSQRAEGGRPRNSPRSRQMDRLSATERKQHVAEGLCYVQDLPTDGGSHTADGCQWKRKGYSPLRGNPGRGVRPGTMGDPLAERAEEILQRGAYLGDDLACPWDPQRFYLGTRKGYSARQIQAHSQEMEHLYPGNGRQAMGMALAERVAVILSAYGPYPLDPEDYDSRILGLRWQH</sequence>
<feature type="compositionally biased region" description="Polar residues" evidence="1">
    <location>
        <begin position="170"/>
        <end position="180"/>
    </location>
</feature>